<evidence type="ECO:0000313" key="3">
    <source>
        <dbReference type="EMBL" id="MDP5136219.1"/>
    </source>
</evidence>
<dbReference type="PANTHER" id="PTHR12788:SF10">
    <property type="entry name" value="PROTEIN-TYROSINE SULFOTRANSFERASE"/>
    <property type="match status" value="1"/>
</dbReference>
<feature type="domain" description="PIK-related kinase FAT" evidence="2">
    <location>
        <begin position="7"/>
        <end position="149"/>
    </location>
</feature>
<evidence type="ECO:0000259" key="2">
    <source>
        <dbReference type="Pfam" id="PF02259"/>
    </source>
</evidence>
<dbReference type="Proteomes" id="UP001231109">
    <property type="component" value="Unassembled WGS sequence"/>
</dbReference>
<organism evidence="3 4">
    <name type="scientific">Rheinheimera baltica</name>
    <dbReference type="NCBI Taxonomy" id="67576"/>
    <lineage>
        <taxon>Bacteria</taxon>
        <taxon>Pseudomonadati</taxon>
        <taxon>Pseudomonadota</taxon>
        <taxon>Gammaproteobacteria</taxon>
        <taxon>Chromatiales</taxon>
        <taxon>Chromatiaceae</taxon>
        <taxon>Rheinheimera</taxon>
    </lineage>
</organism>
<evidence type="ECO:0000313" key="4">
    <source>
        <dbReference type="Proteomes" id="UP001231109"/>
    </source>
</evidence>
<dbReference type="RefSeq" id="WP_305975478.1">
    <property type="nucleotide sequence ID" value="NZ_JAPJDZ010000020.1"/>
</dbReference>
<dbReference type="PANTHER" id="PTHR12788">
    <property type="entry name" value="PROTEIN-TYROSINE SULFOTRANSFERASE 2"/>
    <property type="match status" value="1"/>
</dbReference>
<dbReference type="InterPro" id="IPR011990">
    <property type="entry name" value="TPR-like_helical_dom_sf"/>
</dbReference>
<protein>
    <submittedName>
        <fullName evidence="3">Sulfotransferase</fullName>
    </submittedName>
</protein>
<name>A0ABT9HYL4_9GAMM</name>
<reference evidence="3 4" key="1">
    <citation type="submission" date="2022-11" db="EMBL/GenBank/DDBJ databases">
        <title>Viruses from the air-sea interface of a natural surface slick.</title>
        <authorList>
            <person name="Rahlff J."/>
            <person name="Holmfeldt K."/>
        </authorList>
    </citation>
    <scope>NUCLEOTIDE SEQUENCE [LARGE SCALE GENOMIC DNA]</scope>
    <source>
        <strain evidence="3 4">SMS4</strain>
    </source>
</reference>
<accession>A0ABT9HYL4</accession>
<keyword evidence="4" id="KW-1185">Reference proteome</keyword>
<gene>
    <name evidence="3" type="ORF">ORJ04_09680</name>
</gene>
<keyword evidence="1" id="KW-0808">Transferase</keyword>
<dbReference type="SUPFAM" id="SSF48452">
    <property type="entry name" value="TPR-like"/>
    <property type="match status" value="1"/>
</dbReference>
<comment type="caution">
    <text evidence="3">The sequence shown here is derived from an EMBL/GenBank/DDBJ whole genome shotgun (WGS) entry which is preliminary data.</text>
</comment>
<dbReference type="InterPro" id="IPR026634">
    <property type="entry name" value="TPST-like"/>
</dbReference>
<dbReference type="Pfam" id="PF13469">
    <property type="entry name" value="Sulfotransfer_3"/>
    <property type="match status" value="1"/>
</dbReference>
<proteinExistence type="predicted"/>
<dbReference type="InterPro" id="IPR003151">
    <property type="entry name" value="PIK-rel_kinase_FAT"/>
</dbReference>
<sequence>MLASLSAEESATIATAQLAWRRGQTDIAQQQLKTLLQQAPYCQPAYEMMFALLGSARQYPALLTLAEHANSLMPQFIAATLAKVNCLRALQQHERAIAALAPLLKTDAPKADWFMLKGLLLKEIGQFSMALVSFNQALSFDEKLYEAYWLRADTLNKPSKVDINQMQQQLEHCTDDRGYAQLCYALARAFEKNQDFSESFSFLTRGANAKRRTLRFNIETDVAEHQHIARVFNKTITSTANSRQISTPVFICGLPRSGTTLVEQILSSHPDVSAGDELFELAQATADSLPAQLNQIKFPLWAEHADTAVYQTIGQRYLQLTERLQKTPYFTDKMPLNYKAIGVIRQALPQAKIVYCQRHPMDTVFSCYKQLFADGIAFSYQLDELASYYRSHHNLMQHWLALYPNDIIVVTYEQLVRHQERETRELLCHLGLSWDPSCLQFHKNSRAVYTVSSTQVRKPLYSQSIGYWQHYAEQLQPAATQLQDLIDIYEQSYAL</sequence>
<dbReference type="InterPro" id="IPR027417">
    <property type="entry name" value="P-loop_NTPase"/>
</dbReference>
<dbReference type="Pfam" id="PF02259">
    <property type="entry name" value="FAT"/>
    <property type="match status" value="1"/>
</dbReference>
<dbReference type="SUPFAM" id="SSF52540">
    <property type="entry name" value="P-loop containing nucleoside triphosphate hydrolases"/>
    <property type="match status" value="1"/>
</dbReference>
<dbReference type="Gene3D" id="3.40.50.300">
    <property type="entry name" value="P-loop containing nucleotide triphosphate hydrolases"/>
    <property type="match status" value="1"/>
</dbReference>
<dbReference type="EMBL" id="JAPJDZ010000020">
    <property type="protein sequence ID" value="MDP5136219.1"/>
    <property type="molecule type" value="Genomic_DNA"/>
</dbReference>
<dbReference type="Gene3D" id="1.25.40.10">
    <property type="entry name" value="Tetratricopeptide repeat domain"/>
    <property type="match status" value="1"/>
</dbReference>
<evidence type="ECO:0000256" key="1">
    <source>
        <dbReference type="ARBA" id="ARBA00022679"/>
    </source>
</evidence>